<evidence type="ECO:0000313" key="2">
    <source>
        <dbReference type="EMBL" id="AJO24030.1"/>
    </source>
</evidence>
<reference evidence="3" key="1">
    <citation type="submission" date="2015-01" db="EMBL/GenBank/DDBJ databases">
        <title>Comparative genome analysis of Bacillus coagulans HM-08, Clostridium butyricum HM-68, Bacillus subtilis HM-66 and Bacillus paralicheniformis BL-09.</title>
        <authorList>
            <person name="Zhang H."/>
        </authorList>
    </citation>
    <scope>NUCLEOTIDE SEQUENCE [LARGE SCALE GENOMIC DNA]</scope>
    <source>
        <strain evidence="3">HM-08</strain>
    </source>
</reference>
<protein>
    <submittedName>
        <fullName evidence="2">Uncharacterized protein</fullName>
    </submittedName>
</protein>
<evidence type="ECO:0000256" key="1">
    <source>
        <dbReference type="SAM" id="MobiDB-lite"/>
    </source>
</evidence>
<dbReference type="AlphaFoldDB" id="A0AAN0WCW0"/>
<feature type="compositionally biased region" description="Basic and acidic residues" evidence="1">
    <location>
        <begin position="10"/>
        <end position="22"/>
    </location>
</feature>
<organism evidence="2 3">
    <name type="scientific">Heyndrickxia coagulans</name>
    <name type="common">Weizmannia coagulans</name>
    <dbReference type="NCBI Taxonomy" id="1398"/>
    <lineage>
        <taxon>Bacteria</taxon>
        <taxon>Bacillati</taxon>
        <taxon>Bacillota</taxon>
        <taxon>Bacilli</taxon>
        <taxon>Bacillales</taxon>
        <taxon>Bacillaceae</taxon>
        <taxon>Heyndrickxia</taxon>
    </lineage>
</organism>
<sequence length="56" mass="6303">MGKKFCVQKIAEDKRPVQKHGDTGTAKNGRQEMKNVPKRAKKFCVRKANGRCKNTG</sequence>
<evidence type="ECO:0000313" key="3">
    <source>
        <dbReference type="Proteomes" id="UP000032024"/>
    </source>
</evidence>
<name>A0AAN0WCW0_HEYCO</name>
<dbReference type="Proteomes" id="UP000032024">
    <property type="component" value="Chromosome"/>
</dbReference>
<gene>
    <name evidence="2" type="ORF">SB48_HM08orf05176</name>
</gene>
<keyword evidence="3" id="KW-1185">Reference proteome</keyword>
<feature type="region of interest" description="Disordered" evidence="1">
    <location>
        <begin position="1"/>
        <end position="40"/>
    </location>
</feature>
<dbReference type="EMBL" id="CP010525">
    <property type="protein sequence ID" value="AJO24030.1"/>
    <property type="molecule type" value="Genomic_DNA"/>
</dbReference>
<accession>A0AAN0WCW0</accession>
<proteinExistence type="predicted"/>